<reference evidence="2" key="1">
    <citation type="journal article" date="2020" name="Nature">
        <title>Giant virus diversity and host interactions through global metagenomics.</title>
        <authorList>
            <person name="Schulz F."/>
            <person name="Roux S."/>
            <person name="Paez-Espino D."/>
            <person name="Jungbluth S."/>
            <person name="Walsh D.A."/>
            <person name="Denef V.J."/>
            <person name="McMahon K.D."/>
            <person name="Konstantinidis K.T."/>
            <person name="Eloe-Fadrosh E.A."/>
            <person name="Kyrpides N.C."/>
            <person name="Woyke T."/>
        </authorList>
    </citation>
    <scope>NUCLEOTIDE SEQUENCE</scope>
    <source>
        <strain evidence="2">GVMAG-S-3300013014-136</strain>
    </source>
</reference>
<evidence type="ECO:0000256" key="1">
    <source>
        <dbReference type="SAM" id="Phobius"/>
    </source>
</evidence>
<keyword evidence="1" id="KW-0472">Membrane</keyword>
<name>A0A6C0KS73_9ZZZZ</name>
<accession>A0A6C0KS73</accession>
<feature type="transmembrane region" description="Helical" evidence="1">
    <location>
        <begin position="47"/>
        <end position="68"/>
    </location>
</feature>
<keyword evidence="1" id="KW-1133">Transmembrane helix</keyword>
<keyword evidence="1" id="KW-0812">Transmembrane</keyword>
<dbReference type="EMBL" id="MN740961">
    <property type="protein sequence ID" value="QHU20041.1"/>
    <property type="molecule type" value="Genomic_DNA"/>
</dbReference>
<protein>
    <submittedName>
        <fullName evidence="2">Uncharacterized protein</fullName>
    </submittedName>
</protein>
<dbReference type="AlphaFoldDB" id="A0A6C0KS73"/>
<feature type="transmembrane region" description="Helical" evidence="1">
    <location>
        <begin position="77"/>
        <end position="93"/>
    </location>
</feature>
<evidence type="ECO:0000313" key="2">
    <source>
        <dbReference type="EMBL" id="QHU20041.1"/>
    </source>
</evidence>
<sequence>MNYLVTIAILVGIILGVMWYLFGERFDKKSLSPKCWEILHYHNKERFPLFLVHIKSILAGIILIILAYSKFKYKNEVIAFIGGAIIGLHLIQWKDEHDFIST</sequence>
<organism evidence="2">
    <name type="scientific">viral metagenome</name>
    <dbReference type="NCBI Taxonomy" id="1070528"/>
    <lineage>
        <taxon>unclassified sequences</taxon>
        <taxon>metagenomes</taxon>
        <taxon>organismal metagenomes</taxon>
    </lineage>
</organism>
<proteinExistence type="predicted"/>